<accession>A0ABU6QM32</accession>
<evidence type="ECO:0000313" key="2">
    <source>
        <dbReference type="EMBL" id="MED6112724.1"/>
    </source>
</evidence>
<evidence type="ECO:0000313" key="3">
    <source>
        <dbReference type="Proteomes" id="UP001341840"/>
    </source>
</evidence>
<proteinExistence type="predicted"/>
<feature type="compositionally biased region" description="Basic and acidic residues" evidence="1">
    <location>
        <begin position="77"/>
        <end position="89"/>
    </location>
</feature>
<sequence length="112" mass="12705">MEEEEARRSRASTSHGRKPKGIRIKLLINVVRELIQEVINVASCVSGIQDDVSSALSRGSTTMDKSKARAQVLERYLNKLEDDHEFSEPKEEEDEEEPQDSQEEDEDDSDAN</sequence>
<gene>
    <name evidence="2" type="ORF">PIB30_064185</name>
</gene>
<dbReference type="EMBL" id="JASCZI010000622">
    <property type="protein sequence ID" value="MED6112724.1"/>
    <property type="molecule type" value="Genomic_DNA"/>
</dbReference>
<name>A0ABU6QM32_9FABA</name>
<evidence type="ECO:0000256" key="1">
    <source>
        <dbReference type="SAM" id="MobiDB-lite"/>
    </source>
</evidence>
<feature type="compositionally biased region" description="Acidic residues" evidence="1">
    <location>
        <begin position="90"/>
        <end position="112"/>
    </location>
</feature>
<comment type="caution">
    <text evidence="2">The sequence shown here is derived from an EMBL/GenBank/DDBJ whole genome shotgun (WGS) entry which is preliminary data.</text>
</comment>
<keyword evidence="3" id="KW-1185">Reference proteome</keyword>
<organism evidence="2 3">
    <name type="scientific">Stylosanthes scabra</name>
    <dbReference type="NCBI Taxonomy" id="79078"/>
    <lineage>
        <taxon>Eukaryota</taxon>
        <taxon>Viridiplantae</taxon>
        <taxon>Streptophyta</taxon>
        <taxon>Embryophyta</taxon>
        <taxon>Tracheophyta</taxon>
        <taxon>Spermatophyta</taxon>
        <taxon>Magnoliopsida</taxon>
        <taxon>eudicotyledons</taxon>
        <taxon>Gunneridae</taxon>
        <taxon>Pentapetalae</taxon>
        <taxon>rosids</taxon>
        <taxon>fabids</taxon>
        <taxon>Fabales</taxon>
        <taxon>Fabaceae</taxon>
        <taxon>Papilionoideae</taxon>
        <taxon>50 kb inversion clade</taxon>
        <taxon>dalbergioids sensu lato</taxon>
        <taxon>Dalbergieae</taxon>
        <taxon>Pterocarpus clade</taxon>
        <taxon>Stylosanthes</taxon>
    </lineage>
</organism>
<dbReference type="Proteomes" id="UP001341840">
    <property type="component" value="Unassembled WGS sequence"/>
</dbReference>
<protein>
    <submittedName>
        <fullName evidence="2">Uncharacterized protein</fullName>
    </submittedName>
</protein>
<reference evidence="2 3" key="1">
    <citation type="journal article" date="2023" name="Plants (Basel)">
        <title>Bridging the Gap: Combining Genomics and Transcriptomics Approaches to Understand Stylosanthes scabra, an Orphan Legume from the Brazilian Caatinga.</title>
        <authorList>
            <person name="Ferreira-Neto J.R.C."/>
            <person name="da Silva M.D."/>
            <person name="Binneck E."/>
            <person name="de Melo N.F."/>
            <person name="da Silva R.H."/>
            <person name="de Melo A.L.T.M."/>
            <person name="Pandolfi V."/>
            <person name="Bustamante F.O."/>
            <person name="Brasileiro-Vidal A.C."/>
            <person name="Benko-Iseppon A.M."/>
        </authorList>
    </citation>
    <scope>NUCLEOTIDE SEQUENCE [LARGE SCALE GENOMIC DNA]</scope>
    <source>
        <tissue evidence="2">Leaves</tissue>
    </source>
</reference>
<feature type="region of interest" description="Disordered" evidence="1">
    <location>
        <begin position="77"/>
        <end position="112"/>
    </location>
</feature>